<protein>
    <submittedName>
        <fullName evidence="1">Uncharacterized protein</fullName>
    </submittedName>
</protein>
<dbReference type="RefSeq" id="WP_145911192.1">
    <property type="nucleotide sequence ID" value="NZ_BAAAMZ010000005.1"/>
</dbReference>
<dbReference type="EMBL" id="VIWT01000006">
    <property type="protein sequence ID" value="TWF73238.1"/>
    <property type="molecule type" value="Genomic_DNA"/>
</dbReference>
<reference evidence="1 2" key="1">
    <citation type="submission" date="2019-06" db="EMBL/GenBank/DDBJ databases">
        <title>Sequencing the genomes of 1000 actinobacteria strains.</title>
        <authorList>
            <person name="Klenk H.-P."/>
        </authorList>
    </citation>
    <scope>NUCLEOTIDE SEQUENCE [LARGE SCALE GENOMIC DNA]</scope>
    <source>
        <strain evidence="1 2">DSM 44826</strain>
    </source>
</reference>
<gene>
    <name evidence="1" type="ORF">FHX73_16389</name>
</gene>
<evidence type="ECO:0000313" key="1">
    <source>
        <dbReference type="EMBL" id="TWF73238.1"/>
    </source>
</evidence>
<accession>A0A561SEG8</accession>
<evidence type="ECO:0000313" key="2">
    <source>
        <dbReference type="Proteomes" id="UP000317940"/>
    </source>
</evidence>
<sequence>MPQPPDHRARGAVLAVAAGFLAATALAGALGYLHFSAQIRAYRAARPCPAADCYREVTATLAEKYEESGRSTSWHVSLDTAPPADRDVAVSRGLFESVQPGDTVRARIWRGTVTAVNGSATYAAPDDNDHRAVCGYGGLAAAGAALAAGALSARSFRLVRRGRARAGAEPGPDLD</sequence>
<dbReference type="Proteomes" id="UP000317940">
    <property type="component" value="Unassembled WGS sequence"/>
</dbReference>
<keyword evidence="2" id="KW-1185">Reference proteome</keyword>
<organism evidence="1 2">
    <name type="scientific">Kitasatospora viridis</name>
    <dbReference type="NCBI Taxonomy" id="281105"/>
    <lineage>
        <taxon>Bacteria</taxon>
        <taxon>Bacillati</taxon>
        <taxon>Actinomycetota</taxon>
        <taxon>Actinomycetes</taxon>
        <taxon>Kitasatosporales</taxon>
        <taxon>Streptomycetaceae</taxon>
        <taxon>Kitasatospora</taxon>
    </lineage>
</organism>
<name>A0A561SEG8_9ACTN</name>
<comment type="caution">
    <text evidence="1">The sequence shown here is derived from an EMBL/GenBank/DDBJ whole genome shotgun (WGS) entry which is preliminary data.</text>
</comment>
<proteinExistence type="predicted"/>
<dbReference type="AlphaFoldDB" id="A0A561SEG8"/>